<evidence type="ECO:0000256" key="1">
    <source>
        <dbReference type="ARBA" id="ARBA00022723"/>
    </source>
</evidence>
<protein>
    <recommendedName>
        <fullName evidence="5">Cytochrome c domain-containing protein</fullName>
    </recommendedName>
</protein>
<evidence type="ECO:0000313" key="6">
    <source>
        <dbReference type="EMBL" id="CAG9172698.1"/>
    </source>
</evidence>
<evidence type="ECO:0000313" key="7">
    <source>
        <dbReference type="Proteomes" id="UP000706525"/>
    </source>
</evidence>
<dbReference type="InterPro" id="IPR009056">
    <property type="entry name" value="Cyt_c-like_dom"/>
</dbReference>
<evidence type="ECO:0000256" key="2">
    <source>
        <dbReference type="ARBA" id="ARBA00023004"/>
    </source>
</evidence>
<dbReference type="EMBL" id="CAJZAG010000005">
    <property type="protein sequence ID" value="CAG9172698.1"/>
    <property type="molecule type" value="Genomic_DNA"/>
</dbReference>
<keyword evidence="3" id="KW-0349">Heme</keyword>
<keyword evidence="2 3" id="KW-0408">Iron</keyword>
<sequence length="853" mass="92999">MIEKWMRVATRGMVLACLVLSACGGESGDSAASAGGPGGAAGPSPQIDNAALVLPIEVLGNGAPDAPTIAVANLTLDADAIAQATRLTVRCHRCGFYNSPEFETLSKPLTKVAASLRIAGARDAANAPWIDITDANITMPEAERAHGGVNGAQVAIRFSIPIDGAARSRLTASTGNRIEFRFNGTDGNSNGFRILDVQLQDNSGRDLLSMPKRWKDIAAEKVTTAYTVSDAQAGSALWHGGNVLRKSPIVARTLRAACASCHASDGRDLQYFNYSNNSIVQRARFHGLSTEQGNQIVAYLRTSLASSVPHVAQAAPWNPPYQPGPGLDSRPVAEWAAGAGLDAVLPDAASFLNAFTGKPAGSAAAVTQSDLDAAMDPSPGKVLNTREMPIPLELPDWNAWLPIESPLDIWAPEAGQSAGLFETRGIPDQNPQQVFQRIDDWLKANRNPAGGYGDWSHLSTPQRERAQAWLGDLGARTIEFGGGGRGSHLSPDPSQPYGGEIGGRILQARMSAQTAGLANLPAAFTREAFVERAQFGVMHWMGVRQWELAHRHGLEGPQAWLHGSRDGNGAWVGQGERRGWPFSWPSVFYVAPHMLYVQQGGRENYFSWEPRLVSFYRTNQWYQLQMTINPGWPGASVGPMDWPYHMGFITGLADDLITAKAPGPVTSMHLVRFFEVRTKLAQLANTNLPFDAPDPNDPNNLFRNGGLQSRADLANHKLGVGEVVDRGPDTWEKSRFRELETVTPGLHLKFINSSISLYNRMYADTTYAQWRRCDPNARFGDEIESKSGFRFCLDPQRTPLPLNSKGQPHLVGGWVDWTTQQYTLWSVMSARNHGAEPTRLKVFSDWVDRMWPN</sequence>
<dbReference type="PROSITE" id="PS51007">
    <property type="entry name" value="CYTC"/>
    <property type="match status" value="1"/>
</dbReference>
<evidence type="ECO:0000256" key="3">
    <source>
        <dbReference type="PROSITE-ProRule" id="PRU00433"/>
    </source>
</evidence>
<evidence type="ECO:0000256" key="4">
    <source>
        <dbReference type="SAM" id="SignalP"/>
    </source>
</evidence>
<name>A0ABN7YI92_9BURK</name>
<comment type="caution">
    <text evidence="6">The sequence shown here is derived from an EMBL/GenBank/DDBJ whole genome shotgun (WGS) entry which is preliminary data.</text>
</comment>
<proteinExistence type="predicted"/>
<keyword evidence="1 3" id="KW-0479">Metal-binding</keyword>
<reference evidence="6 7" key="1">
    <citation type="submission" date="2021-08" db="EMBL/GenBank/DDBJ databases">
        <authorList>
            <person name="Peeters C."/>
        </authorList>
    </citation>
    <scope>NUCLEOTIDE SEQUENCE [LARGE SCALE GENOMIC DNA]</scope>
    <source>
        <strain evidence="6 7">LMG 32289</strain>
    </source>
</reference>
<dbReference type="Proteomes" id="UP000706525">
    <property type="component" value="Unassembled WGS sequence"/>
</dbReference>
<dbReference type="PROSITE" id="PS51257">
    <property type="entry name" value="PROKAR_LIPOPROTEIN"/>
    <property type="match status" value="1"/>
</dbReference>
<keyword evidence="7" id="KW-1185">Reference proteome</keyword>
<feature type="signal peptide" evidence="4">
    <location>
        <begin position="1"/>
        <end position="24"/>
    </location>
</feature>
<feature type="chain" id="PRO_5046767541" description="Cytochrome c domain-containing protein" evidence="4">
    <location>
        <begin position="25"/>
        <end position="853"/>
    </location>
</feature>
<feature type="domain" description="Cytochrome c" evidence="5">
    <location>
        <begin position="229"/>
        <end position="405"/>
    </location>
</feature>
<evidence type="ECO:0000259" key="5">
    <source>
        <dbReference type="PROSITE" id="PS51007"/>
    </source>
</evidence>
<organism evidence="6 7">
    <name type="scientific">Cupriavidus pampae</name>
    <dbReference type="NCBI Taxonomy" id="659251"/>
    <lineage>
        <taxon>Bacteria</taxon>
        <taxon>Pseudomonadati</taxon>
        <taxon>Pseudomonadota</taxon>
        <taxon>Betaproteobacteria</taxon>
        <taxon>Burkholderiales</taxon>
        <taxon>Burkholderiaceae</taxon>
        <taxon>Cupriavidus</taxon>
    </lineage>
</organism>
<gene>
    <name evidence="6" type="ORF">LMG32289_02656</name>
</gene>
<accession>A0ABN7YI92</accession>
<dbReference type="RefSeq" id="WP_223988829.1">
    <property type="nucleotide sequence ID" value="NZ_CAJZAG010000005.1"/>
</dbReference>
<keyword evidence="4" id="KW-0732">Signal</keyword>